<dbReference type="Proteomes" id="UP000198922">
    <property type="component" value="Unassembled WGS sequence"/>
</dbReference>
<dbReference type="PANTHER" id="PTHR34068:SF1">
    <property type="entry name" value="UPF0145 PROTEIN YBJQ"/>
    <property type="match status" value="1"/>
</dbReference>
<dbReference type="EMBL" id="FNAT01000005">
    <property type="protein sequence ID" value="SDE90813.1"/>
    <property type="molecule type" value="Genomic_DNA"/>
</dbReference>
<name>A0A1G7GS04_9RHOB</name>
<organism evidence="3 4">
    <name type="scientific">Limimaricola pyoseonensis</name>
    <dbReference type="NCBI Taxonomy" id="521013"/>
    <lineage>
        <taxon>Bacteria</taxon>
        <taxon>Pseudomonadati</taxon>
        <taxon>Pseudomonadota</taxon>
        <taxon>Alphaproteobacteria</taxon>
        <taxon>Rhodobacterales</taxon>
        <taxon>Paracoccaceae</taxon>
        <taxon>Limimaricola</taxon>
    </lineage>
</organism>
<dbReference type="HAMAP" id="MF_00338">
    <property type="entry name" value="UPF0145"/>
    <property type="match status" value="1"/>
</dbReference>
<comment type="similarity">
    <text evidence="1 2">Belongs to the UPF0145 family.</text>
</comment>
<reference evidence="4" key="1">
    <citation type="submission" date="2016-10" db="EMBL/GenBank/DDBJ databases">
        <authorList>
            <person name="Varghese N."/>
            <person name="Submissions S."/>
        </authorList>
    </citation>
    <scope>NUCLEOTIDE SEQUENCE [LARGE SCALE GENOMIC DNA]</scope>
    <source>
        <strain evidence="4">DSM 21424</strain>
    </source>
</reference>
<dbReference type="OrthoDB" id="9796448at2"/>
<evidence type="ECO:0000313" key="4">
    <source>
        <dbReference type="Proteomes" id="UP000198922"/>
    </source>
</evidence>
<dbReference type="PANTHER" id="PTHR34068">
    <property type="entry name" value="UPF0145 PROTEIN YBJQ"/>
    <property type="match status" value="1"/>
</dbReference>
<dbReference type="AlphaFoldDB" id="A0A1G7GS04"/>
<dbReference type="STRING" id="521013.SAMN04488567_2896"/>
<protein>
    <recommendedName>
        <fullName evidence="2">UPF0145 protein SAMN04488567_2896</fullName>
    </recommendedName>
</protein>
<dbReference type="SUPFAM" id="SSF117782">
    <property type="entry name" value="YbjQ-like"/>
    <property type="match status" value="1"/>
</dbReference>
<evidence type="ECO:0000256" key="1">
    <source>
        <dbReference type="ARBA" id="ARBA00010751"/>
    </source>
</evidence>
<dbReference type="InterPro" id="IPR035439">
    <property type="entry name" value="UPF0145_dom_sf"/>
</dbReference>
<dbReference type="Gene3D" id="3.30.110.70">
    <property type="entry name" value="Hypothetical protein apc22750. Chain B"/>
    <property type="match status" value="1"/>
</dbReference>
<dbReference type="Pfam" id="PF01906">
    <property type="entry name" value="YbjQ_1"/>
    <property type="match status" value="1"/>
</dbReference>
<sequence length="110" mass="11681">MITTETHIDLPIEERLGIVSAECVLGVSVFRDLAGLVRNATGGRVVSSQNSFREARTTALNEMKQEAGRLGADAVIAVDLDYSEISGGHKSMLLVAATGTAVKLAKPERQ</sequence>
<accession>A0A1G7GS04</accession>
<evidence type="ECO:0000256" key="2">
    <source>
        <dbReference type="HAMAP-Rule" id="MF_00338"/>
    </source>
</evidence>
<keyword evidence="4" id="KW-1185">Reference proteome</keyword>
<dbReference type="RefSeq" id="WP_090113174.1">
    <property type="nucleotide sequence ID" value="NZ_FNAT01000005.1"/>
</dbReference>
<gene>
    <name evidence="3" type="ORF">SAMN04488567_2896</name>
</gene>
<proteinExistence type="inferred from homology"/>
<dbReference type="InterPro" id="IPR002765">
    <property type="entry name" value="UPF0145_YbjQ-like"/>
</dbReference>
<evidence type="ECO:0000313" key="3">
    <source>
        <dbReference type="EMBL" id="SDE90813.1"/>
    </source>
</evidence>